<sequence>MAIINGISIPLPSDEGMIQRDGKAHDGDSASGIHNGQLWTVCRAPFQVHKGNGGSAFDEVASGGFTETPCSAVRMASQKPELKVLPIRSQRSDAPPISDIVQPLLQRLAPGPNGKLQRNIISEKFIDVVEVHRQCIVQNQRHLFGRHDSGVGLRKV</sequence>
<accession>A0A1B5KWU4</accession>
<reference evidence="2" key="1">
    <citation type="journal article" date="2016" name="Genome Announc.">
        <title>Genome sequence of Ustilaginoidea virens IPU010, a rice pathogenic fungus causing false smut.</title>
        <authorList>
            <person name="Kumagai T."/>
            <person name="Ishii T."/>
            <person name="Terai G."/>
            <person name="Umemura M."/>
            <person name="Machida M."/>
            <person name="Asai K."/>
        </authorList>
    </citation>
    <scope>NUCLEOTIDE SEQUENCE [LARGE SCALE GENOMIC DNA]</scope>
    <source>
        <strain evidence="2">IPU010</strain>
    </source>
</reference>
<dbReference type="EMBL" id="BBTG02000008">
    <property type="protein sequence ID" value="GAO15520.1"/>
    <property type="molecule type" value="Genomic_DNA"/>
</dbReference>
<dbReference type="Proteomes" id="UP000054053">
    <property type="component" value="Unassembled WGS sequence"/>
</dbReference>
<dbReference type="AlphaFoldDB" id="A0A1B5KWU4"/>
<name>A0A1B5KWU4_USTVR</name>
<gene>
    <name evidence="1" type="ORF">UVI_02020690</name>
</gene>
<evidence type="ECO:0000313" key="2">
    <source>
        <dbReference type="Proteomes" id="UP000054053"/>
    </source>
</evidence>
<organism evidence="1 2">
    <name type="scientific">Ustilaginoidea virens</name>
    <name type="common">Rice false smut fungus</name>
    <name type="synonym">Villosiclava virens</name>
    <dbReference type="NCBI Taxonomy" id="1159556"/>
    <lineage>
        <taxon>Eukaryota</taxon>
        <taxon>Fungi</taxon>
        <taxon>Dikarya</taxon>
        <taxon>Ascomycota</taxon>
        <taxon>Pezizomycotina</taxon>
        <taxon>Sordariomycetes</taxon>
        <taxon>Hypocreomycetidae</taxon>
        <taxon>Hypocreales</taxon>
        <taxon>Clavicipitaceae</taxon>
        <taxon>Ustilaginoidea</taxon>
    </lineage>
</organism>
<protein>
    <submittedName>
        <fullName evidence="1">Uncharacterized protein</fullName>
    </submittedName>
</protein>
<evidence type="ECO:0000313" key="1">
    <source>
        <dbReference type="EMBL" id="GAO15520.1"/>
    </source>
</evidence>
<proteinExistence type="predicted"/>
<comment type="caution">
    <text evidence="1">The sequence shown here is derived from an EMBL/GenBank/DDBJ whole genome shotgun (WGS) entry which is preliminary data.</text>
</comment>